<feature type="transmembrane region" description="Helical" evidence="6">
    <location>
        <begin position="237"/>
        <end position="262"/>
    </location>
</feature>
<dbReference type="AlphaFoldDB" id="I4BWH2"/>
<accession>I4BWH2</accession>
<gene>
    <name evidence="7" type="ordered locus">Anamo_1004</name>
</gene>
<name>I4BWH2_ACEMN</name>
<feature type="transmembrane region" description="Helical" evidence="6">
    <location>
        <begin position="413"/>
        <end position="433"/>
    </location>
</feature>
<reference evidence="8" key="1">
    <citation type="journal article" date="2013" name="Stand. Genomic Sci.">
        <title>Complete genome sequence of the moderate thermophile Anaerobaculum mobile type strain (NGA(T)).</title>
        <authorList>
            <person name="Mavromatis K."/>
            <person name="Stackebrandt E."/>
            <person name="Held B."/>
            <person name="Lapidus A."/>
            <person name="Nolan M."/>
            <person name="Lucas S."/>
            <person name="Hammon N."/>
            <person name="Deshpande S."/>
            <person name="Cheng J.F."/>
            <person name="Tapia R."/>
            <person name="Goodwin L.A."/>
            <person name="Pitluck S."/>
            <person name="Liolios K."/>
            <person name="Pagani I."/>
            <person name="Ivanova N."/>
            <person name="Mikhailova N."/>
            <person name="Huntemann M."/>
            <person name="Pati A."/>
            <person name="Chen A."/>
            <person name="Palaniappan K."/>
            <person name="Land M."/>
            <person name="Rohde M."/>
            <person name="Spring S."/>
            <person name="Goker M."/>
            <person name="Woyke T."/>
            <person name="Detter J.C."/>
            <person name="Bristow J."/>
            <person name="Eisen J.A."/>
            <person name="Markowitz V."/>
            <person name="Hugenholtz P."/>
            <person name="Klenk H.P."/>
            <person name="Kyrpides N.C."/>
        </authorList>
    </citation>
    <scope>NUCLEOTIDE SEQUENCE</scope>
    <source>
        <strain evidence="8">ATCC BAA-54 / DSM 13181 / NGA</strain>
    </source>
</reference>
<protein>
    <submittedName>
        <fullName evidence="7">Amino acid transporter</fullName>
    </submittedName>
</protein>
<dbReference type="Pfam" id="PF13520">
    <property type="entry name" value="AA_permease_2"/>
    <property type="match status" value="1"/>
</dbReference>
<evidence type="ECO:0000256" key="5">
    <source>
        <dbReference type="ARBA" id="ARBA00023136"/>
    </source>
</evidence>
<dbReference type="eggNOG" id="COG0531">
    <property type="taxonomic scope" value="Bacteria"/>
</dbReference>
<dbReference type="GO" id="GO:0005886">
    <property type="term" value="C:plasma membrane"/>
    <property type="evidence" value="ECO:0007669"/>
    <property type="project" value="UniProtKB-SubCell"/>
</dbReference>
<feature type="transmembrane region" description="Helical" evidence="6">
    <location>
        <begin position="390"/>
        <end position="407"/>
    </location>
</feature>
<feature type="transmembrane region" description="Helical" evidence="6">
    <location>
        <begin position="199"/>
        <end position="216"/>
    </location>
</feature>
<feature type="transmembrane region" description="Helical" evidence="6">
    <location>
        <begin position="24"/>
        <end position="48"/>
    </location>
</feature>
<dbReference type="PANTHER" id="PTHR42770:SF16">
    <property type="entry name" value="AMINO ACID PERMEASE"/>
    <property type="match status" value="1"/>
</dbReference>
<dbReference type="PIRSF" id="PIRSF006060">
    <property type="entry name" value="AA_transporter"/>
    <property type="match status" value="1"/>
</dbReference>
<evidence type="ECO:0000313" key="8">
    <source>
        <dbReference type="Proteomes" id="UP000006061"/>
    </source>
</evidence>
<dbReference type="STRING" id="891968.Anamo_1004"/>
<dbReference type="EMBL" id="CP003198">
    <property type="protein sequence ID" value="AFM21629.1"/>
    <property type="molecule type" value="Genomic_DNA"/>
</dbReference>
<feature type="transmembrane region" description="Helical" evidence="6">
    <location>
        <begin position="282"/>
        <end position="312"/>
    </location>
</feature>
<feature type="transmembrane region" description="Helical" evidence="6">
    <location>
        <begin position="95"/>
        <end position="122"/>
    </location>
</feature>
<feature type="transmembrane region" description="Helical" evidence="6">
    <location>
        <begin position="159"/>
        <end position="179"/>
    </location>
</feature>
<dbReference type="InterPro" id="IPR002293">
    <property type="entry name" value="AA/rel_permease1"/>
</dbReference>
<dbReference type="PANTHER" id="PTHR42770">
    <property type="entry name" value="AMINO ACID TRANSPORTER-RELATED"/>
    <property type="match status" value="1"/>
</dbReference>
<evidence type="ECO:0000256" key="2">
    <source>
        <dbReference type="ARBA" id="ARBA00022475"/>
    </source>
</evidence>
<keyword evidence="3 6" id="KW-0812">Transmembrane</keyword>
<organism evidence="7 8">
    <name type="scientific">Acetomicrobium mobile (strain ATCC BAA-54 / DSM 13181 / JCM 12221 / NGA)</name>
    <name type="common">Anaerobaculum mobile</name>
    <dbReference type="NCBI Taxonomy" id="891968"/>
    <lineage>
        <taxon>Bacteria</taxon>
        <taxon>Thermotogati</taxon>
        <taxon>Synergistota</taxon>
        <taxon>Synergistia</taxon>
        <taxon>Synergistales</taxon>
        <taxon>Acetomicrobiaceae</taxon>
        <taxon>Acetomicrobium</taxon>
    </lineage>
</organism>
<dbReference type="GO" id="GO:0022857">
    <property type="term" value="F:transmembrane transporter activity"/>
    <property type="evidence" value="ECO:0007669"/>
    <property type="project" value="InterPro"/>
</dbReference>
<proteinExistence type="predicted"/>
<dbReference type="Gene3D" id="1.20.1740.10">
    <property type="entry name" value="Amino acid/polyamine transporter I"/>
    <property type="match status" value="1"/>
</dbReference>
<dbReference type="InterPro" id="IPR050367">
    <property type="entry name" value="APC_superfamily"/>
</dbReference>
<feature type="transmembrane region" description="Helical" evidence="6">
    <location>
        <begin position="54"/>
        <end position="74"/>
    </location>
</feature>
<feature type="transmembrane region" description="Helical" evidence="6">
    <location>
        <begin position="128"/>
        <end position="147"/>
    </location>
</feature>
<evidence type="ECO:0000256" key="3">
    <source>
        <dbReference type="ARBA" id="ARBA00022692"/>
    </source>
</evidence>
<dbReference type="Proteomes" id="UP000006061">
    <property type="component" value="Chromosome"/>
</dbReference>
<keyword evidence="5 6" id="KW-0472">Membrane</keyword>
<feature type="transmembrane region" description="Helical" evidence="6">
    <location>
        <begin position="333"/>
        <end position="353"/>
    </location>
</feature>
<dbReference type="HOGENOM" id="CLU_007946_6_1_0"/>
<comment type="subcellular location">
    <subcellularLocation>
        <location evidence="1">Cell membrane</location>
        <topology evidence="1">Multi-pass membrane protein</topology>
    </subcellularLocation>
</comment>
<evidence type="ECO:0000313" key="7">
    <source>
        <dbReference type="EMBL" id="AFM21629.1"/>
    </source>
</evidence>
<feature type="transmembrane region" description="Helical" evidence="6">
    <location>
        <begin position="359"/>
        <end position="378"/>
    </location>
</feature>
<dbReference type="PATRIC" id="fig|891968.3.peg.985"/>
<keyword evidence="4 6" id="KW-1133">Transmembrane helix</keyword>
<evidence type="ECO:0000256" key="6">
    <source>
        <dbReference type="SAM" id="Phobius"/>
    </source>
</evidence>
<keyword evidence="8" id="KW-1185">Reference proteome</keyword>
<evidence type="ECO:0000256" key="4">
    <source>
        <dbReference type="ARBA" id="ARBA00022989"/>
    </source>
</evidence>
<evidence type="ECO:0000256" key="1">
    <source>
        <dbReference type="ARBA" id="ARBA00004651"/>
    </source>
</evidence>
<dbReference type="KEGG" id="amo:Anamo_1004"/>
<sequence>MAENHSENQTDKQGLKRVLKMGDLIAFAIITMVPIAPMGIYGVVAVLSKGHVPLAYVIAACAMVFTAWGYGQFVQRYPEAGSVYAYVRETFGANVGFIAGWTILLDYILIPALVILVSALWLQALTGVSMMVWAAIFILAATLTNILGIELTAKVSNILFYFEVFVLIAFIATAVYKIATDPALSFTLHPFYNPDSFNFHAVLTGTSVAVLSFLGFDIMTTLAEETIEARKIVSKAVVLVIPIVGIMFVSQTYLGAVIHPGYEFADSDVAFYYIAQEAGGKWLQMLCLLGTIMAWGIGDTITAQAGISRVLYSMGRQGHLPRIFSKLHPKYKTPYVSTLIVAFITVPLVYLLTLKDLSSLVNFGALTAFALMHIALIYRFVKIERKPSHIIMPFIGFCITGTVWYGLDILAKGVGVTWIVIGIIYLAVITRGFKVKTILPVD</sequence>
<keyword evidence="2" id="KW-1003">Cell membrane</keyword>